<evidence type="ECO:0000256" key="1">
    <source>
        <dbReference type="SAM" id="SignalP"/>
    </source>
</evidence>
<organism evidence="2 3">
    <name type="scientific">Acidithiobacillus ferrooxidans</name>
    <name type="common">Thiobacillus ferrooxidans</name>
    <dbReference type="NCBI Taxonomy" id="920"/>
    <lineage>
        <taxon>Bacteria</taxon>
        <taxon>Pseudomonadati</taxon>
        <taxon>Pseudomonadota</taxon>
        <taxon>Acidithiobacillia</taxon>
        <taxon>Acidithiobacillales</taxon>
        <taxon>Acidithiobacillaceae</taxon>
        <taxon>Acidithiobacillus</taxon>
    </lineage>
</organism>
<protein>
    <recommendedName>
        <fullName evidence="4">Lipoprotein</fullName>
    </recommendedName>
</protein>
<dbReference type="RefSeq" id="WP_064219701.1">
    <property type="nucleotide sequence ID" value="NZ_LVXZ01000159.1"/>
</dbReference>
<gene>
    <name evidence="2" type="ORF">A4H96_11340</name>
</gene>
<proteinExistence type="predicted"/>
<dbReference type="AlphaFoldDB" id="A0A179BB77"/>
<dbReference type="EMBL" id="LVXZ01000159">
    <property type="protein sequence ID" value="OAP88553.1"/>
    <property type="molecule type" value="Genomic_DNA"/>
</dbReference>
<dbReference type="Proteomes" id="UP000078302">
    <property type="component" value="Unassembled WGS sequence"/>
</dbReference>
<feature type="signal peptide" evidence="1">
    <location>
        <begin position="1"/>
        <end position="20"/>
    </location>
</feature>
<dbReference type="PROSITE" id="PS51257">
    <property type="entry name" value="PROKAR_LIPOPROTEIN"/>
    <property type="match status" value="1"/>
</dbReference>
<keyword evidence="1" id="KW-0732">Signal</keyword>
<evidence type="ECO:0000313" key="3">
    <source>
        <dbReference type="Proteomes" id="UP000078302"/>
    </source>
</evidence>
<evidence type="ECO:0008006" key="4">
    <source>
        <dbReference type="Google" id="ProtNLM"/>
    </source>
</evidence>
<evidence type="ECO:0000313" key="2">
    <source>
        <dbReference type="EMBL" id="OAP88553.1"/>
    </source>
</evidence>
<feature type="chain" id="PRO_5008099107" description="Lipoprotein" evidence="1">
    <location>
        <begin position="21"/>
        <end position="163"/>
    </location>
</feature>
<keyword evidence="3" id="KW-1185">Reference proteome</keyword>
<sequence length="163" mass="16079">MKTSSILKASAIAVTVAALAGCAGPGLTISGFGTNAGSTPGTTAQQVHTGIVVKTFPAKVASSGDFASLTGEKTAGTDIIVKLVGGPLLSIPVVGQSTVSAGETVAVIGEGGHYTVEPMGYMPTSNAAASTSEAPNIAQVHGNVTLTTASPWSRNRARQQAGN</sequence>
<comment type="caution">
    <text evidence="2">The sequence shown here is derived from an EMBL/GenBank/DDBJ whole genome shotgun (WGS) entry which is preliminary data.</text>
</comment>
<reference evidence="2 3" key="1">
    <citation type="submission" date="2016-04" db="EMBL/GenBank/DDBJ databases">
        <title>Acidithiobacillus ferrooxidans genome sequencing and assembly.</title>
        <authorList>
            <person name="Zhou Z."/>
        </authorList>
    </citation>
    <scope>NUCLEOTIDE SEQUENCE [LARGE SCALE GENOMIC DNA]</scope>
    <source>
        <strain evidence="2 3">BY0502</strain>
    </source>
</reference>
<name>A0A179BB77_ACIFR</name>
<accession>A0A179BB77</accession>